<gene>
    <name evidence="1" type="ORF">TCM_014333</name>
</gene>
<dbReference type="Proteomes" id="UP000026915">
    <property type="component" value="Chromosome 3"/>
</dbReference>
<dbReference type="InParanoid" id="A0A061FXZ0"/>
<evidence type="ECO:0000313" key="1">
    <source>
        <dbReference type="EMBL" id="EOY22131.1"/>
    </source>
</evidence>
<reference evidence="1 2" key="1">
    <citation type="journal article" date="2013" name="Genome Biol.">
        <title>The genome sequence of the most widely cultivated cacao type and its use to identify candidate genes regulating pod color.</title>
        <authorList>
            <person name="Motamayor J.C."/>
            <person name="Mockaitis K."/>
            <person name="Schmutz J."/>
            <person name="Haiminen N."/>
            <person name="Iii D.L."/>
            <person name="Cornejo O."/>
            <person name="Findley S.D."/>
            <person name="Zheng P."/>
            <person name="Utro F."/>
            <person name="Royaert S."/>
            <person name="Saski C."/>
            <person name="Jenkins J."/>
            <person name="Podicheti R."/>
            <person name="Zhao M."/>
            <person name="Scheffler B.E."/>
            <person name="Stack J.C."/>
            <person name="Feltus F.A."/>
            <person name="Mustiga G.M."/>
            <person name="Amores F."/>
            <person name="Phillips W."/>
            <person name="Marelli J.P."/>
            <person name="May G.D."/>
            <person name="Shapiro H."/>
            <person name="Ma J."/>
            <person name="Bustamante C.D."/>
            <person name="Schnell R.J."/>
            <person name="Main D."/>
            <person name="Gilbert D."/>
            <person name="Parida L."/>
            <person name="Kuhn D.N."/>
        </authorList>
    </citation>
    <scope>NUCLEOTIDE SEQUENCE [LARGE SCALE GENOMIC DNA]</scope>
    <source>
        <strain evidence="2">cv. Matina 1-6</strain>
    </source>
</reference>
<dbReference type="AlphaFoldDB" id="A0A061FXZ0"/>
<sequence length="171" mass="19891">MLIAFEMLSRLKINFGKTSLFLVNGTRERWEELARNLNCKAGSLPSNYLEISLGANSGNKPSETFYPRLFTLSRSKEAMVRCIRKVVEKVKFRRLNLEEWVKALERGMTVTETTWWESPRVDMETMQDKRAMMIRKNENGQPSTKDFLKFNTDGSAKEKFEYGKCGKSVER</sequence>
<dbReference type="HOGENOM" id="CLU_1565680_0_0_1"/>
<organism evidence="1 2">
    <name type="scientific">Theobroma cacao</name>
    <name type="common">Cacao</name>
    <name type="synonym">Cocoa</name>
    <dbReference type="NCBI Taxonomy" id="3641"/>
    <lineage>
        <taxon>Eukaryota</taxon>
        <taxon>Viridiplantae</taxon>
        <taxon>Streptophyta</taxon>
        <taxon>Embryophyta</taxon>
        <taxon>Tracheophyta</taxon>
        <taxon>Spermatophyta</taxon>
        <taxon>Magnoliopsida</taxon>
        <taxon>eudicotyledons</taxon>
        <taxon>Gunneridae</taxon>
        <taxon>Pentapetalae</taxon>
        <taxon>rosids</taxon>
        <taxon>malvids</taxon>
        <taxon>Malvales</taxon>
        <taxon>Malvaceae</taxon>
        <taxon>Byttnerioideae</taxon>
        <taxon>Theobroma</taxon>
    </lineage>
</organism>
<dbReference type="Gramene" id="EOY22131">
    <property type="protein sequence ID" value="EOY22131"/>
    <property type="gene ID" value="TCM_014333"/>
</dbReference>
<evidence type="ECO:0000313" key="2">
    <source>
        <dbReference type="Proteomes" id="UP000026915"/>
    </source>
</evidence>
<protein>
    <submittedName>
        <fullName evidence="1">Uncharacterized protein</fullName>
    </submittedName>
</protein>
<proteinExistence type="predicted"/>
<accession>A0A061FXZ0</accession>
<name>A0A061FXZ0_THECC</name>
<dbReference type="EMBL" id="CM001881">
    <property type="protein sequence ID" value="EOY22131.1"/>
    <property type="molecule type" value="Genomic_DNA"/>
</dbReference>
<keyword evidence="2" id="KW-1185">Reference proteome</keyword>